<name>A0A0R3WZ66_HYDTA</name>
<accession>A0A0R3WZ66</accession>
<evidence type="ECO:0000313" key="2">
    <source>
        <dbReference type="Proteomes" id="UP000274429"/>
    </source>
</evidence>
<sequence>MGGGKVQQGLRINHPTALQSIGLARQHRYAYVNAIYNRAKAPTPTLDATAAHQPGYIVIPSSLISSSIQVTRKNQFVMYAAVG</sequence>
<gene>
    <name evidence="1" type="ORF">TTAC_LOCUS6041</name>
</gene>
<protein>
    <submittedName>
        <fullName evidence="3">SCP domain-containing protein</fullName>
    </submittedName>
</protein>
<keyword evidence="2" id="KW-1185">Reference proteome</keyword>
<evidence type="ECO:0000313" key="1">
    <source>
        <dbReference type="EMBL" id="VDM28291.1"/>
    </source>
</evidence>
<reference evidence="3" key="1">
    <citation type="submission" date="2017-02" db="UniProtKB">
        <authorList>
            <consortium name="WormBaseParasite"/>
        </authorList>
    </citation>
    <scope>IDENTIFICATION</scope>
</reference>
<reference evidence="1 2" key="2">
    <citation type="submission" date="2018-11" db="EMBL/GenBank/DDBJ databases">
        <authorList>
            <consortium name="Pathogen Informatics"/>
        </authorList>
    </citation>
    <scope>NUCLEOTIDE SEQUENCE [LARGE SCALE GENOMIC DNA]</scope>
</reference>
<dbReference type="WBParaSite" id="TTAC_0000605601-mRNA-1">
    <property type="protein sequence ID" value="TTAC_0000605601-mRNA-1"/>
    <property type="gene ID" value="TTAC_0000605601"/>
</dbReference>
<dbReference type="Proteomes" id="UP000274429">
    <property type="component" value="Unassembled WGS sequence"/>
</dbReference>
<evidence type="ECO:0000313" key="3">
    <source>
        <dbReference type="WBParaSite" id="TTAC_0000605601-mRNA-1"/>
    </source>
</evidence>
<proteinExistence type="predicted"/>
<dbReference type="EMBL" id="UYWX01010411">
    <property type="protein sequence ID" value="VDM28291.1"/>
    <property type="molecule type" value="Genomic_DNA"/>
</dbReference>
<dbReference type="AlphaFoldDB" id="A0A0R3WZ66"/>
<organism evidence="3">
    <name type="scientific">Hydatigena taeniaeformis</name>
    <name type="common">Feline tapeworm</name>
    <name type="synonym">Taenia taeniaeformis</name>
    <dbReference type="NCBI Taxonomy" id="6205"/>
    <lineage>
        <taxon>Eukaryota</taxon>
        <taxon>Metazoa</taxon>
        <taxon>Spiralia</taxon>
        <taxon>Lophotrochozoa</taxon>
        <taxon>Platyhelminthes</taxon>
        <taxon>Cestoda</taxon>
        <taxon>Eucestoda</taxon>
        <taxon>Cyclophyllidea</taxon>
        <taxon>Taeniidae</taxon>
        <taxon>Hydatigera</taxon>
    </lineage>
</organism>